<dbReference type="Gene3D" id="2.40.50.140">
    <property type="entry name" value="Nucleic acid-binding proteins"/>
    <property type="match status" value="1"/>
</dbReference>
<proteinExistence type="inferred from homology"/>
<dbReference type="GO" id="GO:0006412">
    <property type="term" value="P:translation"/>
    <property type="evidence" value="ECO:0007669"/>
    <property type="project" value="UniProtKB-UniRule"/>
</dbReference>
<keyword evidence="2 5" id="KW-0689">Ribosomal protein</keyword>
<keyword evidence="7" id="KW-1185">Reference proteome</keyword>
<dbReference type="GO" id="GO:0000028">
    <property type="term" value="P:ribosomal small subunit assembly"/>
    <property type="evidence" value="ECO:0007669"/>
    <property type="project" value="TreeGrafter"/>
</dbReference>
<dbReference type="Proteomes" id="UP000199076">
    <property type="component" value="Unassembled WGS sequence"/>
</dbReference>
<dbReference type="CDD" id="cd04457">
    <property type="entry name" value="S1_S28E"/>
    <property type="match status" value="1"/>
</dbReference>
<dbReference type="AlphaFoldDB" id="A0A1G7MZU0"/>
<evidence type="ECO:0000256" key="2">
    <source>
        <dbReference type="ARBA" id="ARBA00022980"/>
    </source>
</evidence>
<dbReference type="InterPro" id="IPR000289">
    <property type="entry name" value="Ribosomal_eS28"/>
</dbReference>
<dbReference type="STRING" id="660518.SAMN05216218_108130"/>
<dbReference type="RefSeq" id="WP_092662976.1">
    <property type="nucleotide sequence ID" value="NZ_FNBK01000008.1"/>
</dbReference>
<evidence type="ECO:0000313" key="6">
    <source>
        <dbReference type="EMBL" id="SDF67318.1"/>
    </source>
</evidence>
<comment type="similarity">
    <text evidence="1 5">Belongs to the eukaryotic ribosomal protein eS28 family.</text>
</comment>
<dbReference type="GO" id="GO:0003735">
    <property type="term" value="F:structural constituent of ribosome"/>
    <property type="evidence" value="ECO:0007669"/>
    <property type="project" value="InterPro"/>
</dbReference>
<dbReference type="GO" id="GO:0022627">
    <property type="term" value="C:cytosolic small ribosomal subunit"/>
    <property type="evidence" value="ECO:0007669"/>
    <property type="project" value="TreeGrafter"/>
</dbReference>
<dbReference type="Pfam" id="PF01200">
    <property type="entry name" value="Ribosomal_S28e"/>
    <property type="match status" value="1"/>
</dbReference>
<evidence type="ECO:0000313" key="7">
    <source>
        <dbReference type="Proteomes" id="UP000199076"/>
    </source>
</evidence>
<reference evidence="7" key="1">
    <citation type="submission" date="2016-10" db="EMBL/GenBank/DDBJ databases">
        <authorList>
            <person name="Varghese N."/>
            <person name="Submissions S."/>
        </authorList>
    </citation>
    <scope>NUCLEOTIDE SEQUENCE [LARGE SCALE GENOMIC DNA]</scope>
    <source>
        <strain evidence="7">IBRC-M 10760</strain>
    </source>
</reference>
<dbReference type="EMBL" id="FNBK01000008">
    <property type="protein sequence ID" value="SDF67318.1"/>
    <property type="molecule type" value="Genomic_DNA"/>
</dbReference>
<evidence type="ECO:0000256" key="3">
    <source>
        <dbReference type="ARBA" id="ARBA00023274"/>
    </source>
</evidence>
<evidence type="ECO:0000256" key="1">
    <source>
        <dbReference type="ARBA" id="ARBA00005943"/>
    </source>
</evidence>
<dbReference type="GO" id="GO:0030490">
    <property type="term" value="P:maturation of SSU-rRNA"/>
    <property type="evidence" value="ECO:0007669"/>
    <property type="project" value="TreeGrafter"/>
</dbReference>
<keyword evidence="3 5" id="KW-0687">Ribonucleoprotein</keyword>
<gene>
    <name evidence="5" type="primary">rps28e</name>
    <name evidence="6" type="ORF">SAMN05216218_108130</name>
</gene>
<dbReference type="InterPro" id="IPR012340">
    <property type="entry name" value="NA-bd_OB-fold"/>
</dbReference>
<evidence type="ECO:0000256" key="4">
    <source>
        <dbReference type="ARBA" id="ARBA00035146"/>
    </source>
</evidence>
<dbReference type="NCBIfam" id="NF003080">
    <property type="entry name" value="PRK04007.1"/>
    <property type="match status" value="1"/>
</dbReference>
<sequence length="76" mass="8177">MSAEETEDGGGSTPAEVIEVVGRTGMHGEAMQVKCRIREGENQGRIITRNVLGPVREGDVLQLRETAREADQIGGQ</sequence>
<dbReference type="SUPFAM" id="SSF50249">
    <property type="entry name" value="Nucleic acid-binding proteins"/>
    <property type="match status" value="1"/>
</dbReference>
<dbReference type="OrthoDB" id="7620at2157"/>
<organism evidence="6 7">
    <name type="scientific">Halorientalis regularis</name>
    <dbReference type="NCBI Taxonomy" id="660518"/>
    <lineage>
        <taxon>Archaea</taxon>
        <taxon>Methanobacteriati</taxon>
        <taxon>Methanobacteriota</taxon>
        <taxon>Stenosarchaea group</taxon>
        <taxon>Halobacteria</taxon>
        <taxon>Halobacteriales</taxon>
        <taxon>Haloarculaceae</taxon>
        <taxon>Halorientalis</taxon>
    </lineage>
</organism>
<protein>
    <recommendedName>
        <fullName evidence="4 5">Small ribosomal subunit protein eS28</fullName>
    </recommendedName>
</protein>
<name>A0A1G7MZU0_9EURY</name>
<dbReference type="PANTHER" id="PTHR10769">
    <property type="entry name" value="40S RIBOSOMAL PROTEIN S28"/>
    <property type="match status" value="1"/>
</dbReference>
<dbReference type="PANTHER" id="PTHR10769:SF3">
    <property type="entry name" value="SMALL RIBOSOMAL SUBUNIT PROTEIN ES28"/>
    <property type="match status" value="1"/>
</dbReference>
<dbReference type="FunFam" id="2.40.50.140:FF:000145">
    <property type="entry name" value="30S ribosomal protein S28e"/>
    <property type="match status" value="1"/>
</dbReference>
<accession>A0A1G7MZU0</accession>
<evidence type="ECO:0000256" key="5">
    <source>
        <dbReference type="HAMAP-Rule" id="MF_00292"/>
    </source>
</evidence>
<dbReference type="HAMAP" id="MF_00292">
    <property type="entry name" value="Ribosomal_eS28"/>
    <property type="match status" value="1"/>
</dbReference>